<dbReference type="STRING" id="1141098.A0A1Y2EBJ8"/>
<dbReference type="SUPFAM" id="SSF52540">
    <property type="entry name" value="P-loop containing nucleoside triphosphate hydrolases"/>
    <property type="match status" value="1"/>
</dbReference>
<dbReference type="PANTHER" id="PTHR46082:SF6">
    <property type="entry name" value="AAA+ ATPASE DOMAIN-CONTAINING PROTEIN-RELATED"/>
    <property type="match status" value="1"/>
</dbReference>
<dbReference type="EMBL" id="MCFJ01000003">
    <property type="protein sequence ID" value="ORY68938.1"/>
    <property type="molecule type" value="Genomic_DNA"/>
</dbReference>
<dbReference type="Pfam" id="PF13374">
    <property type="entry name" value="TPR_10"/>
    <property type="match status" value="2"/>
</dbReference>
<proteinExistence type="predicted"/>
<protein>
    <recommendedName>
        <fullName evidence="1">DUF7779 domain-containing protein</fullName>
    </recommendedName>
</protein>
<dbReference type="InterPro" id="IPR027417">
    <property type="entry name" value="P-loop_NTPase"/>
</dbReference>
<dbReference type="InParanoid" id="A0A1Y2EBJ8"/>
<dbReference type="Pfam" id="PF13424">
    <property type="entry name" value="TPR_12"/>
    <property type="match status" value="1"/>
</dbReference>
<dbReference type="InterPro" id="IPR011990">
    <property type="entry name" value="TPR-like_helical_dom_sf"/>
</dbReference>
<feature type="non-terminal residue" evidence="2">
    <location>
        <position position="1"/>
    </location>
</feature>
<keyword evidence="3" id="KW-1185">Reference proteome</keyword>
<dbReference type="GeneID" id="63771532"/>
<name>A0A1Y2EBJ8_9PEZI</name>
<dbReference type="InterPro" id="IPR056681">
    <property type="entry name" value="DUF7779"/>
</dbReference>
<evidence type="ECO:0000259" key="1">
    <source>
        <dbReference type="Pfam" id="PF25000"/>
    </source>
</evidence>
<dbReference type="AlphaFoldDB" id="A0A1Y2EBJ8"/>
<dbReference type="Proteomes" id="UP000193689">
    <property type="component" value="Unassembled WGS sequence"/>
</dbReference>
<feature type="domain" description="DUF7779" evidence="1">
    <location>
        <begin position="219"/>
        <end position="300"/>
    </location>
</feature>
<evidence type="ECO:0000313" key="2">
    <source>
        <dbReference type="EMBL" id="ORY68938.1"/>
    </source>
</evidence>
<dbReference type="Gene3D" id="3.40.50.300">
    <property type="entry name" value="P-loop containing nucleotide triphosphate hydrolases"/>
    <property type="match status" value="1"/>
</dbReference>
<dbReference type="Pfam" id="PF25000">
    <property type="entry name" value="DUF7779"/>
    <property type="match status" value="1"/>
</dbReference>
<dbReference type="RefSeq" id="XP_040719225.1">
    <property type="nucleotide sequence ID" value="XM_040855320.1"/>
</dbReference>
<comment type="caution">
    <text evidence="2">The sequence shown here is derived from an EMBL/GenBank/DDBJ whole genome shotgun (WGS) entry which is preliminary data.</text>
</comment>
<evidence type="ECO:0000313" key="3">
    <source>
        <dbReference type="Proteomes" id="UP000193689"/>
    </source>
</evidence>
<dbReference type="SUPFAM" id="SSF48452">
    <property type="entry name" value="TPR-like"/>
    <property type="match status" value="1"/>
</dbReference>
<dbReference type="Gene3D" id="1.25.40.10">
    <property type="entry name" value="Tetratricopeptide repeat domain"/>
    <property type="match status" value="1"/>
</dbReference>
<reference evidence="2 3" key="1">
    <citation type="submission" date="2016-07" db="EMBL/GenBank/DDBJ databases">
        <title>Pervasive Adenine N6-methylation of Active Genes in Fungi.</title>
        <authorList>
            <consortium name="DOE Joint Genome Institute"/>
            <person name="Mondo S.J."/>
            <person name="Dannebaum R.O."/>
            <person name="Kuo R.C."/>
            <person name="Labutti K."/>
            <person name="Haridas S."/>
            <person name="Kuo A."/>
            <person name="Salamov A."/>
            <person name="Ahrendt S.R."/>
            <person name="Lipzen A."/>
            <person name="Sullivan W."/>
            <person name="Andreopoulos W.B."/>
            <person name="Clum A."/>
            <person name="Lindquist E."/>
            <person name="Daum C."/>
            <person name="Ramamoorthy G.K."/>
            <person name="Gryganskyi A."/>
            <person name="Culley D."/>
            <person name="Magnuson J.K."/>
            <person name="James T.Y."/>
            <person name="O'Malley M.A."/>
            <person name="Stajich J.E."/>
            <person name="Spatafora J.W."/>
            <person name="Visel A."/>
            <person name="Grigoriev I.V."/>
        </authorList>
    </citation>
    <scope>NUCLEOTIDE SEQUENCE [LARGE SCALE GENOMIC DNA]</scope>
    <source>
        <strain evidence="2 3">CBS 129021</strain>
    </source>
</reference>
<accession>A0A1Y2EBJ8</accession>
<gene>
    <name evidence="2" type="ORF">BCR38DRAFT_334472</name>
</gene>
<organism evidence="2 3">
    <name type="scientific">Pseudomassariella vexata</name>
    <dbReference type="NCBI Taxonomy" id="1141098"/>
    <lineage>
        <taxon>Eukaryota</taxon>
        <taxon>Fungi</taxon>
        <taxon>Dikarya</taxon>
        <taxon>Ascomycota</taxon>
        <taxon>Pezizomycotina</taxon>
        <taxon>Sordariomycetes</taxon>
        <taxon>Xylariomycetidae</taxon>
        <taxon>Amphisphaeriales</taxon>
        <taxon>Pseudomassariaceae</taxon>
        <taxon>Pseudomassariella</taxon>
    </lineage>
</organism>
<dbReference type="PANTHER" id="PTHR46082">
    <property type="entry name" value="ATP/GTP-BINDING PROTEIN-RELATED"/>
    <property type="match status" value="1"/>
</dbReference>
<sequence>VLVPYIENPGFFGRSEILNDLRRQLGYDQHQGANKPRSRVSLYGLGGVGKTQIALAYVYWLQYTCPDISIFWVHASNEGRFREAFASIAQKCNIPGYNDPKVDVLLLVKTWGKRPIEIGRMTDGEASQLLRTILEDTEIPTEETSLLSTRLEHLPLALAQAAAFIQENDVSIRRYVQLLDQSDSGLVDRLSEPFETVGRDSETPHALTETWIISFEQIERQNAFASEVLSLISLLDRQAIPEDFVVNYWCRRQPKESGENKEAEVVTALGTLKAFSFISEDKHQSIDMHRLVQLVTRKWLVEKGRTAEFAQYALETISNIYPYGRFETREACLKYLPHAYAVLRSKNTSTGVEGIARASLLHCVAAYLLYSGQWEGAEKHQLEATNLRKAILGEDHADTLTSIANLASTYRNQGRWEEAEKLEVQVMETRKTKLGADHPDTLTSMANLASTYRNQGRWEEAEKLEVQVMETSKTKLGADHPDTLTSMANLAFTWKDQGRHADALALIQDCSLARDRVLGPEHPDTLSSLAAVENWS</sequence>
<dbReference type="InterPro" id="IPR053137">
    <property type="entry name" value="NLR-like"/>
</dbReference>
<dbReference type="OrthoDB" id="427518at2759"/>